<evidence type="ECO:0000313" key="2">
    <source>
        <dbReference type="Proteomes" id="UP000092154"/>
    </source>
</evidence>
<dbReference type="Proteomes" id="UP000092154">
    <property type="component" value="Unassembled WGS sequence"/>
</dbReference>
<reference evidence="1 2" key="1">
    <citation type="submission" date="2016-06" db="EMBL/GenBank/DDBJ databases">
        <title>Comparative genomics of the ectomycorrhizal sister species Rhizopogon vinicolor and Rhizopogon vesiculosus (Basidiomycota: Boletales) reveals a divergence of the mating type B locus.</title>
        <authorList>
            <consortium name="DOE Joint Genome Institute"/>
            <person name="Mujic A.B."/>
            <person name="Kuo A."/>
            <person name="Tritt A."/>
            <person name="Lipzen A."/>
            <person name="Chen C."/>
            <person name="Johnson J."/>
            <person name="Sharma A."/>
            <person name="Barry K."/>
            <person name="Grigoriev I.V."/>
            <person name="Spatafora J.W."/>
        </authorList>
    </citation>
    <scope>NUCLEOTIDE SEQUENCE [LARGE SCALE GENOMIC DNA]</scope>
    <source>
        <strain evidence="1 2">AM-OR11-026</strain>
    </source>
</reference>
<evidence type="ECO:0000313" key="1">
    <source>
        <dbReference type="EMBL" id="OAX32109.1"/>
    </source>
</evidence>
<name>A0A1B7MHP4_9AGAM</name>
<dbReference type="OrthoDB" id="2611509at2759"/>
<organism evidence="1 2">
    <name type="scientific">Rhizopogon vinicolor AM-OR11-026</name>
    <dbReference type="NCBI Taxonomy" id="1314800"/>
    <lineage>
        <taxon>Eukaryota</taxon>
        <taxon>Fungi</taxon>
        <taxon>Dikarya</taxon>
        <taxon>Basidiomycota</taxon>
        <taxon>Agaricomycotina</taxon>
        <taxon>Agaricomycetes</taxon>
        <taxon>Agaricomycetidae</taxon>
        <taxon>Boletales</taxon>
        <taxon>Suillineae</taxon>
        <taxon>Rhizopogonaceae</taxon>
        <taxon>Rhizopogon</taxon>
    </lineage>
</organism>
<proteinExistence type="predicted"/>
<protein>
    <submittedName>
        <fullName evidence="1">Uncharacterized protein</fullName>
    </submittedName>
</protein>
<dbReference type="EMBL" id="KV449118">
    <property type="protein sequence ID" value="OAX32109.1"/>
    <property type="molecule type" value="Genomic_DNA"/>
</dbReference>
<gene>
    <name evidence="1" type="ORF">K503DRAFT_787415</name>
</gene>
<dbReference type="AlphaFoldDB" id="A0A1B7MHP4"/>
<sequence>MAPVHIETGVQAAGGRIRERQQAKLAAHVNNSKSAMLELDETGETLSIWYWPVNDDGERVVPSDLVAYRKSHQFRGPYCLCAITEDRDFNNHREAAMVMLTRGLNAGEHVACCALSRCGYFASDEARLQEIVFVDGKDIKLNLIHMCQLRRNDTHKTFDRLLRLDSFTRPGLTEDEFHGFLTRCNGCELIMTRRMFECHNCVGKAERGDVEVIDLTTEDD</sequence>
<dbReference type="InParanoid" id="A0A1B7MHP4"/>
<accession>A0A1B7MHP4</accession>
<keyword evidence="2" id="KW-1185">Reference proteome</keyword>